<comment type="subcellular location">
    <subcellularLocation>
        <location evidence="1">Golgi apparatus membrane</location>
        <topology evidence="1">Peripheral membrane protein</topology>
    </subcellularLocation>
</comment>
<feature type="compositionally biased region" description="Low complexity" evidence="9">
    <location>
        <begin position="7"/>
        <end position="31"/>
    </location>
</feature>
<dbReference type="Pfam" id="PF06148">
    <property type="entry name" value="COG2_N"/>
    <property type="match status" value="1"/>
</dbReference>
<feature type="region of interest" description="Disordered" evidence="9">
    <location>
        <begin position="174"/>
        <end position="202"/>
    </location>
</feature>
<dbReference type="GO" id="GO:0007030">
    <property type="term" value="P:Golgi organization"/>
    <property type="evidence" value="ECO:0007669"/>
    <property type="project" value="InterPro"/>
</dbReference>
<evidence type="ECO:0000313" key="12">
    <source>
        <dbReference type="Proteomes" id="UP000215127"/>
    </source>
</evidence>
<evidence type="ECO:0000313" key="11">
    <source>
        <dbReference type="EMBL" id="SMQ53119.1"/>
    </source>
</evidence>
<dbReference type="PANTHER" id="PTHR12961">
    <property type="entry name" value="CONSERVED OLIGOMERIC GOLGI COMPLEX COMPONENT 2"/>
    <property type="match status" value="1"/>
</dbReference>
<evidence type="ECO:0000256" key="7">
    <source>
        <dbReference type="ARBA" id="ARBA00023136"/>
    </source>
</evidence>
<evidence type="ECO:0000256" key="2">
    <source>
        <dbReference type="ARBA" id="ARBA00007603"/>
    </source>
</evidence>
<dbReference type="GO" id="GO:0015031">
    <property type="term" value="P:protein transport"/>
    <property type="evidence" value="ECO:0007669"/>
    <property type="project" value="UniProtKB-KW"/>
</dbReference>
<keyword evidence="4" id="KW-0813">Transport</keyword>
<feature type="region of interest" description="Disordered" evidence="9">
    <location>
        <begin position="1"/>
        <end position="50"/>
    </location>
</feature>
<gene>
    <name evidence="11" type="ORF">ZT3D7_G8272</name>
</gene>
<feature type="domain" description="Conserved oligomeric Golgi complex subunit 2 N-terminal" evidence="10">
    <location>
        <begin position="42"/>
        <end position="116"/>
    </location>
</feature>
<keyword evidence="12" id="KW-1185">Reference proteome</keyword>
<dbReference type="Proteomes" id="UP000215127">
    <property type="component" value="Chromosome 8"/>
</dbReference>
<dbReference type="InterPro" id="IPR009316">
    <property type="entry name" value="COG2"/>
</dbReference>
<reference evidence="11 12" key="1">
    <citation type="submission" date="2016-06" db="EMBL/GenBank/DDBJ databases">
        <authorList>
            <person name="Kjaerup R.B."/>
            <person name="Dalgaard T.S."/>
            <person name="Juul-Madsen H.R."/>
        </authorList>
    </citation>
    <scope>NUCLEOTIDE SEQUENCE [LARGE SCALE GENOMIC DNA]</scope>
</reference>
<name>A0A1X7S0F5_ZYMT9</name>
<protein>
    <recommendedName>
        <fullName evidence="3">Conserved oligomeric Golgi complex subunit 2</fullName>
    </recommendedName>
    <alternativeName>
        <fullName evidence="8">Component of oligomeric Golgi complex 2</fullName>
    </alternativeName>
</protein>
<feature type="compositionally biased region" description="Acidic residues" evidence="9">
    <location>
        <begin position="180"/>
        <end position="200"/>
    </location>
</feature>
<evidence type="ECO:0000259" key="10">
    <source>
        <dbReference type="Pfam" id="PF06148"/>
    </source>
</evidence>
<dbReference type="PANTHER" id="PTHR12961:SF0">
    <property type="entry name" value="CONSERVED OLIGOMERIC GOLGI COMPLEX SUBUNIT 2"/>
    <property type="match status" value="1"/>
</dbReference>
<proteinExistence type="inferred from homology"/>
<evidence type="ECO:0000256" key="5">
    <source>
        <dbReference type="ARBA" id="ARBA00022927"/>
    </source>
</evidence>
<keyword evidence="5" id="KW-0653">Protein transport</keyword>
<sequence>MSTFKLTSPSKPTTTPHPRPSTSSSSSSSSSDDIDTLPYPAPLSRSDFLSPTFDPATYLSTLRNRHQTLEDLRSDLRSRSQLLNRELLDLVNDNYEHFLGLGDDLKGGEEKVEGVRVGVLGFRREVEGVRTGVRERAEEVKGLVEEKKRLRREAMLGRGLLEVGERVGELERRLGVGGGMEDEDDVGDEDEEEEDEEDVEGVPVKKLRRHADSYLIIRLLMEKLGPEHPFLVAQKSRLVDIRRTMLLDLAAATRKAKSVKASDAMLALVQIYADLEAQAEGIKVLKGS</sequence>
<comment type="similarity">
    <text evidence="2">Belongs to the COG2 family.</text>
</comment>
<dbReference type="InterPro" id="IPR024602">
    <property type="entry name" value="COG_su2_N"/>
</dbReference>
<evidence type="ECO:0000256" key="8">
    <source>
        <dbReference type="ARBA" id="ARBA00031344"/>
    </source>
</evidence>
<keyword evidence="7" id="KW-0472">Membrane</keyword>
<evidence type="ECO:0000256" key="4">
    <source>
        <dbReference type="ARBA" id="ARBA00022448"/>
    </source>
</evidence>
<keyword evidence="6" id="KW-0333">Golgi apparatus</keyword>
<evidence type="ECO:0000256" key="3">
    <source>
        <dbReference type="ARBA" id="ARBA00020977"/>
    </source>
</evidence>
<organism evidence="11 12">
    <name type="scientific">Zymoseptoria tritici (strain ST99CH_3D7)</name>
    <dbReference type="NCBI Taxonomy" id="1276538"/>
    <lineage>
        <taxon>Eukaryota</taxon>
        <taxon>Fungi</taxon>
        <taxon>Dikarya</taxon>
        <taxon>Ascomycota</taxon>
        <taxon>Pezizomycotina</taxon>
        <taxon>Dothideomycetes</taxon>
        <taxon>Dothideomycetidae</taxon>
        <taxon>Mycosphaerellales</taxon>
        <taxon>Mycosphaerellaceae</taxon>
        <taxon>Zymoseptoria</taxon>
    </lineage>
</organism>
<dbReference type="STRING" id="1276538.A0A1X7S0F5"/>
<evidence type="ECO:0000256" key="6">
    <source>
        <dbReference type="ARBA" id="ARBA00023034"/>
    </source>
</evidence>
<accession>A0A1X7S0F5</accession>
<dbReference type="GO" id="GO:0017119">
    <property type="term" value="C:Golgi transport complex"/>
    <property type="evidence" value="ECO:0007669"/>
    <property type="project" value="TreeGrafter"/>
</dbReference>
<dbReference type="EMBL" id="LT853699">
    <property type="protein sequence ID" value="SMQ53119.1"/>
    <property type="molecule type" value="Genomic_DNA"/>
</dbReference>
<dbReference type="GO" id="GO:0000139">
    <property type="term" value="C:Golgi membrane"/>
    <property type="evidence" value="ECO:0007669"/>
    <property type="project" value="UniProtKB-SubCell"/>
</dbReference>
<evidence type="ECO:0000256" key="1">
    <source>
        <dbReference type="ARBA" id="ARBA00004395"/>
    </source>
</evidence>
<dbReference type="GO" id="GO:0006891">
    <property type="term" value="P:intra-Golgi vesicle-mediated transport"/>
    <property type="evidence" value="ECO:0007669"/>
    <property type="project" value="TreeGrafter"/>
</dbReference>
<dbReference type="AlphaFoldDB" id="A0A1X7S0F5"/>
<evidence type="ECO:0000256" key="9">
    <source>
        <dbReference type="SAM" id="MobiDB-lite"/>
    </source>
</evidence>